<dbReference type="AlphaFoldDB" id="A0AAN9SFU4"/>
<evidence type="ECO:0000259" key="12">
    <source>
        <dbReference type="Pfam" id="PF23256"/>
    </source>
</evidence>
<keyword evidence="7" id="KW-0406">Ion transport</keyword>
<dbReference type="PANTHER" id="PTHR32468:SF166">
    <property type="entry name" value="CATION_H+ EXCHANGER 3"/>
    <property type="match status" value="1"/>
</dbReference>
<dbReference type="GO" id="GO:1902600">
    <property type="term" value="P:proton transmembrane transport"/>
    <property type="evidence" value="ECO:0007669"/>
    <property type="project" value="InterPro"/>
</dbReference>
<evidence type="ECO:0000256" key="3">
    <source>
        <dbReference type="ARBA" id="ARBA00022538"/>
    </source>
</evidence>
<evidence type="ECO:0000256" key="10">
    <source>
        <dbReference type="SAM" id="Phobius"/>
    </source>
</evidence>
<dbReference type="Pfam" id="PF23259">
    <property type="entry name" value="CHX17_C"/>
    <property type="match status" value="1"/>
</dbReference>
<accession>A0AAN9SFU4</accession>
<sequence length="828" mass="92193">MATIPNITPKSVPHLACYNATFDLSNKIWRSDNIIDERIPLLSVQIAYNVLLSSIFHHIFKPFHLPLMIAQMLGGALLSSSMMGRFPEIFFGLYRAEGILAVETISNFGIMYYVFLNGLQMNADTIVGSSSKSMIIALSCIMIPMLGGAWFLAVERWVLGAEPINNVTIRGYYFCCAILAVTGFPVLARLLSELKILYTRLGKDALTAAMLIDAYGWVLFTVLIPFSHQGGKPLFSIMCTLLFIVFCFCVVRPILARVIAHKIRLGTWDSRGLLDVMVGLLICSYITDMLGSHHVVGAFVYGLILPSGKFADLMIDMLDDFVTTTIVPIYFASFGFKLNLEAIFDTHCSVVFPIAMVVVLAIPKILGSMMVTFFFGMSYRDGLGLGLLLNTKGMMAVLMLSVAWDKSFLDPYSFTIMMLAILFMTVLVSPLINVIYKPKLLFKQTQQRTVEKLRGDAELRIAVCVHNVNQAAGMIHVLEATNATRISPLQISVFHLVEFTRHATGLLVAQMDNPSGHGGSCTLKRVDHEWSSDGSQDAFESIAKAFEEFAEEYKAVRFEISGIVSTYDTIHEDIHNITQEKRASLILLPFQKQITSEGVLETTNKAFGDINQNVMLEPPCSVGIFVNRGLKSLMDTKMSIIMIFIGGSDDREALSIAWRMAGHSNTKLHVERLLITGNEAAEEEAFHNESNGLLSTVMDSVMQRELDDEQILHFRHKGMHNNDSITYSEQIVKINTGEEIPMILNKIDNPSYDLYILGHGSGKNYTAFQTLLEWCDNPELGVMGDIIASTSFGTNSSLLVVQQYTMRKKPKPVCRRKCNSKTTNSDML</sequence>
<feature type="transmembrane region" description="Helical" evidence="10">
    <location>
        <begin position="171"/>
        <end position="192"/>
    </location>
</feature>
<evidence type="ECO:0000259" key="11">
    <source>
        <dbReference type="Pfam" id="PF00999"/>
    </source>
</evidence>
<evidence type="ECO:0000256" key="4">
    <source>
        <dbReference type="ARBA" id="ARBA00022692"/>
    </source>
</evidence>
<dbReference type="Pfam" id="PF00999">
    <property type="entry name" value="Na_H_Exchanger"/>
    <property type="match status" value="1"/>
</dbReference>
<evidence type="ECO:0000256" key="7">
    <source>
        <dbReference type="ARBA" id="ARBA00023065"/>
    </source>
</evidence>
<dbReference type="GO" id="GO:0015297">
    <property type="term" value="F:antiporter activity"/>
    <property type="evidence" value="ECO:0007669"/>
    <property type="project" value="InterPro"/>
</dbReference>
<proteinExistence type="inferred from homology"/>
<feature type="domain" description="Cation/H(+) antiporter central" evidence="12">
    <location>
        <begin position="540"/>
        <end position="631"/>
    </location>
</feature>
<dbReference type="Proteomes" id="UP001386955">
    <property type="component" value="Unassembled WGS sequence"/>
</dbReference>
<evidence type="ECO:0008006" key="16">
    <source>
        <dbReference type="Google" id="ProtNLM"/>
    </source>
</evidence>
<feature type="transmembrane region" description="Helical" evidence="10">
    <location>
        <begin position="350"/>
        <end position="377"/>
    </location>
</feature>
<evidence type="ECO:0000313" key="14">
    <source>
        <dbReference type="EMBL" id="KAK7393273.1"/>
    </source>
</evidence>
<dbReference type="InterPro" id="IPR057291">
    <property type="entry name" value="CHX17_2nd"/>
</dbReference>
<dbReference type="InterPro" id="IPR006153">
    <property type="entry name" value="Cation/H_exchanger_TM"/>
</dbReference>
<comment type="similarity">
    <text evidence="9">Belongs to the monovalent cation:proton antiporter 2 (CPA2) transporter (TC 2.A.37) family. CHX (TC 2.A.37.4) subfamily.</text>
</comment>
<evidence type="ECO:0000256" key="8">
    <source>
        <dbReference type="ARBA" id="ARBA00023136"/>
    </source>
</evidence>
<keyword evidence="4 10" id="KW-0812">Transmembrane</keyword>
<feature type="domain" description="Cation/H+ exchanger transmembrane" evidence="11">
    <location>
        <begin position="53"/>
        <end position="431"/>
    </location>
</feature>
<comment type="caution">
    <text evidence="14">The sequence shown here is derived from an EMBL/GenBank/DDBJ whole genome shotgun (WGS) entry which is preliminary data.</text>
</comment>
<dbReference type="Pfam" id="PF23256">
    <property type="entry name" value="CHX17_2nd"/>
    <property type="match status" value="1"/>
</dbReference>
<feature type="transmembrane region" description="Helical" evidence="10">
    <location>
        <begin position="234"/>
        <end position="255"/>
    </location>
</feature>
<evidence type="ECO:0000256" key="9">
    <source>
        <dbReference type="ARBA" id="ARBA00038341"/>
    </source>
</evidence>
<name>A0AAN9SFU4_PSOTE</name>
<feature type="transmembrane region" description="Helical" evidence="10">
    <location>
        <begin position="135"/>
        <end position="159"/>
    </location>
</feature>
<reference evidence="14 15" key="1">
    <citation type="submission" date="2024-01" db="EMBL/GenBank/DDBJ databases">
        <title>The genomes of 5 underutilized Papilionoideae crops provide insights into root nodulation and disease resistanc.</title>
        <authorList>
            <person name="Jiang F."/>
        </authorList>
    </citation>
    <scope>NUCLEOTIDE SEQUENCE [LARGE SCALE GENOMIC DNA]</scope>
    <source>
        <strain evidence="14">DUOXIRENSHENG_FW03</strain>
        <tissue evidence="14">Leaves</tissue>
    </source>
</reference>
<feature type="transmembrane region" description="Helical" evidence="10">
    <location>
        <begin position="383"/>
        <end position="404"/>
    </location>
</feature>
<feature type="transmembrane region" description="Helical" evidence="10">
    <location>
        <begin position="67"/>
        <end position="86"/>
    </location>
</feature>
<evidence type="ECO:0000256" key="1">
    <source>
        <dbReference type="ARBA" id="ARBA00004141"/>
    </source>
</evidence>
<feature type="transmembrane region" description="Helical" evidence="10">
    <location>
        <begin position="416"/>
        <end position="436"/>
    </location>
</feature>
<dbReference type="Gene3D" id="1.20.1530.20">
    <property type="match status" value="1"/>
</dbReference>
<keyword evidence="6 10" id="KW-1133">Transmembrane helix</keyword>
<dbReference type="GO" id="GO:0012505">
    <property type="term" value="C:endomembrane system"/>
    <property type="evidence" value="ECO:0007669"/>
    <property type="project" value="TreeGrafter"/>
</dbReference>
<feature type="transmembrane region" description="Helical" evidence="10">
    <location>
        <begin position="204"/>
        <end position="228"/>
    </location>
</feature>
<keyword evidence="5" id="KW-0630">Potassium</keyword>
<gene>
    <name evidence="14" type="ORF">VNO78_21824</name>
</gene>
<feature type="transmembrane region" description="Helical" evidence="10">
    <location>
        <begin position="321"/>
        <end position="338"/>
    </location>
</feature>
<evidence type="ECO:0000256" key="2">
    <source>
        <dbReference type="ARBA" id="ARBA00022448"/>
    </source>
</evidence>
<dbReference type="GO" id="GO:0006813">
    <property type="term" value="P:potassium ion transport"/>
    <property type="evidence" value="ECO:0007669"/>
    <property type="project" value="UniProtKB-KW"/>
</dbReference>
<keyword evidence="8 10" id="KW-0472">Membrane</keyword>
<dbReference type="EMBL" id="JAYMYS010000005">
    <property type="protein sequence ID" value="KAK7393273.1"/>
    <property type="molecule type" value="Genomic_DNA"/>
</dbReference>
<keyword evidence="15" id="KW-1185">Reference proteome</keyword>
<feature type="domain" description="Cation/H(+) antiporter C-terminal" evidence="13">
    <location>
        <begin position="638"/>
        <end position="805"/>
    </location>
</feature>
<dbReference type="GO" id="GO:0016020">
    <property type="term" value="C:membrane"/>
    <property type="evidence" value="ECO:0007669"/>
    <property type="project" value="UniProtKB-SubCell"/>
</dbReference>
<dbReference type="InterPro" id="IPR038770">
    <property type="entry name" value="Na+/solute_symporter_sf"/>
</dbReference>
<comment type="subcellular location">
    <subcellularLocation>
        <location evidence="1">Membrane</location>
        <topology evidence="1">Multi-pass membrane protein</topology>
    </subcellularLocation>
</comment>
<organism evidence="14 15">
    <name type="scientific">Psophocarpus tetragonolobus</name>
    <name type="common">Winged bean</name>
    <name type="synonym">Dolichos tetragonolobus</name>
    <dbReference type="NCBI Taxonomy" id="3891"/>
    <lineage>
        <taxon>Eukaryota</taxon>
        <taxon>Viridiplantae</taxon>
        <taxon>Streptophyta</taxon>
        <taxon>Embryophyta</taxon>
        <taxon>Tracheophyta</taxon>
        <taxon>Spermatophyta</taxon>
        <taxon>Magnoliopsida</taxon>
        <taxon>eudicotyledons</taxon>
        <taxon>Gunneridae</taxon>
        <taxon>Pentapetalae</taxon>
        <taxon>rosids</taxon>
        <taxon>fabids</taxon>
        <taxon>Fabales</taxon>
        <taxon>Fabaceae</taxon>
        <taxon>Papilionoideae</taxon>
        <taxon>50 kb inversion clade</taxon>
        <taxon>NPAAA clade</taxon>
        <taxon>indigoferoid/millettioid clade</taxon>
        <taxon>Phaseoleae</taxon>
        <taxon>Psophocarpus</taxon>
    </lineage>
</organism>
<keyword evidence="2" id="KW-0813">Transport</keyword>
<evidence type="ECO:0000256" key="5">
    <source>
        <dbReference type="ARBA" id="ARBA00022958"/>
    </source>
</evidence>
<dbReference type="InterPro" id="IPR057290">
    <property type="entry name" value="CHX17_C"/>
</dbReference>
<dbReference type="GO" id="GO:0006885">
    <property type="term" value="P:regulation of pH"/>
    <property type="evidence" value="ECO:0007669"/>
    <property type="project" value="TreeGrafter"/>
</dbReference>
<dbReference type="InterPro" id="IPR050794">
    <property type="entry name" value="CPA2_transporter"/>
</dbReference>
<protein>
    <recommendedName>
        <fullName evidence="16">Cation/H+ exchanger domain-containing protein</fullName>
    </recommendedName>
</protein>
<evidence type="ECO:0000256" key="6">
    <source>
        <dbReference type="ARBA" id="ARBA00022989"/>
    </source>
</evidence>
<keyword evidence="3" id="KW-0633">Potassium transport</keyword>
<feature type="transmembrane region" description="Helical" evidence="10">
    <location>
        <begin position="98"/>
        <end position="115"/>
    </location>
</feature>
<evidence type="ECO:0000313" key="15">
    <source>
        <dbReference type="Proteomes" id="UP001386955"/>
    </source>
</evidence>
<dbReference type="PANTHER" id="PTHR32468">
    <property type="entry name" value="CATION/H + ANTIPORTER"/>
    <property type="match status" value="1"/>
</dbReference>
<evidence type="ECO:0000259" key="13">
    <source>
        <dbReference type="Pfam" id="PF23259"/>
    </source>
</evidence>